<organism evidence="1 2">
    <name type="scientific">Neisseria weaveri</name>
    <dbReference type="NCBI Taxonomy" id="28091"/>
    <lineage>
        <taxon>Bacteria</taxon>
        <taxon>Pseudomonadati</taxon>
        <taxon>Pseudomonadota</taxon>
        <taxon>Betaproteobacteria</taxon>
        <taxon>Neisseriales</taxon>
        <taxon>Neisseriaceae</taxon>
        <taxon>Neisseria</taxon>
    </lineage>
</organism>
<dbReference type="OrthoDB" id="9875409at2"/>
<reference evidence="1 2" key="1">
    <citation type="submission" date="2018-12" db="EMBL/GenBank/DDBJ databases">
        <authorList>
            <consortium name="Pathogen Informatics"/>
        </authorList>
    </citation>
    <scope>NUCLEOTIDE SEQUENCE [LARGE SCALE GENOMIC DNA]</scope>
    <source>
        <strain evidence="1 2">NCTC12742</strain>
    </source>
</reference>
<name>A0A3S4Z393_9NEIS</name>
<dbReference type="EMBL" id="LR134533">
    <property type="protein sequence ID" value="VEJ50463.1"/>
    <property type="molecule type" value="Genomic_DNA"/>
</dbReference>
<protein>
    <submittedName>
        <fullName evidence="1">Uncharacterized protein</fullName>
    </submittedName>
</protein>
<keyword evidence="2" id="KW-1185">Reference proteome</keyword>
<dbReference type="STRING" id="28091.SAMEA3174300_01327"/>
<proteinExistence type="predicted"/>
<evidence type="ECO:0000313" key="2">
    <source>
        <dbReference type="Proteomes" id="UP000272771"/>
    </source>
</evidence>
<evidence type="ECO:0000313" key="1">
    <source>
        <dbReference type="EMBL" id="VEJ50463.1"/>
    </source>
</evidence>
<accession>A0A3S4Z393</accession>
<dbReference type="RefSeq" id="WP_081463177.1">
    <property type="nucleotide sequence ID" value="NZ_CAUJRG010000002.1"/>
</dbReference>
<dbReference type="Proteomes" id="UP000272771">
    <property type="component" value="Chromosome"/>
</dbReference>
<sequence length="148" mass="17451">MGWIACHTAGKNLKAAFEDCWYTLEWGLGLSKKYNPTLYEDLRFFIADYRLKGGKLTLLIQNRKYPDHRELACFFIDLDKKNGHFFEKQVGYNEAFAEKFPMMKTWAKQLLAKQGRCNTDNEWVRGRFSDFSRYLSDAYMKTSKSRGI</sequence>
<gene>
    <name evidence="1" type="ORF">NCTC12742_00703</name>
</gene>
<dbReference type="AlphaFoldDB" id="A0A3S4Z393"/>